<evidence type="ECO:0000256" key="3">
    <source>
        <dbReference type="ARBA" id="ARBA00010875"/>
    </source>
</evidence>
<evidence type="ECO:0000256" key="4">
    <source>
        <dbReference type="ARBA" id="ARBA00022517"/>
    </source>
</evidence>
<feature type="binding site" evidence="13">
    <location>
        <position position="133"/>
    </location>
    <ligand>
        <name>Zn(2+)</name>
        <dbReference type="ChEBI" id="CHEBI:29105"/>
        <note>catalytic</note>
    </ligand>
</feature>
<dbReference type="Proteomes" id="UP000886819">
    <property type="component" value="Unassembled WGS sequence"/>
</dbReference>
<dbReference type="SUPFAM" id="SSF53927">
    <property type="entry name" value="Cytidine deaminase-like"/>
    <property type="match status" value="1"/>
</dbReference>
<comment type="caution">
    <text evidence="17">The sequence shown here is derived from an EMBL/GenBank/DDBJ whole genome shotgun (WGS) entry which is preliminary data.</text>
</comment>
<feature type="binding site" evidence="15">
    <location>
        <position position="251"/>
    </location>
    <ligand>
        <name>Zn(2+)</name>
        <dbReference type="ChEBI" id="CHEBI:29105"/>
        <note>catalytic</note>
    </ligand>
</feature>
<dbReference type="PROSITE" id="PS00903">
    <property type="entry name" value="CYT_DCMP_DEAMINASES_1"/>
    <property type="match status" value="1"/>
</dbReference>
<evidence type="ECO:0000256" key="15">
    <source>
        <dbReference type="PIRSR" id="PIRSR606262-3"/>
    </source>
</evidence>
<evidence type="ECO:0000256" key="10">
    <source>
        <dbReference type="ARBA" id="ARBA00022833"/>
    </source>
</evidence>
<keyword evidence="13" id="KW-0963">Cytoplasm</keyword>
<evidence type="ECO:0000256" key="9">
    <source>
        <dbReference type="ARBA" id="ARBA00022801"/>
    </source>
</evidence>
<evidence type="ECO:0000313" key="18">
    <source>
        <dbReference type="Proteomes" id="UP000886819"/>
    </source>
</evidence>
<dbReference type="Pfam" id="PF00383">
    <property type="entry name" value="dCMP_cyt_deam_1"/>
    <property type="match status" value="1"/>
</dbReference>
<comment type="subcellular location">
    <subcellularLocation>
        <location evidence="13">Cytoplasm</location>
    </subcellularLocation>
</comment>
<dbReference type="EC" id="3.1.-.-" evidence="13"/>
<dbReference type="GO" id="GO:0004126">
    <property type="term" value="F:cytidine deaminase activity"/>
    <property type="evidence" value="ECO:0007669"/>
    <property type="project" value="UniProtKB-EC"/>
</dbReference>
<comment type="catalytic activity">
    <reaction evidence="12">
        <text>cytidine + H2O + H(+) = uridine + NH4(+)</text>
        <dbReference type="Rhea" id="RHEA:16069"/>
        <dbReference type="ChEBI" id="CHEBI:15377"/>
        <dbReference type="ChEBI" id="CHEBI:15378"/>
        <dbReference type="ChEBI" id="CHEBI:16704"/>
        <dbReference type="ChEBI" id="CHEBI:17562"/>
        <dbReference type="ChEBI" id="CHEBI:28938"/>
        <dbReference type="EC" id="3.5.4.5"/>
    </reaction>
</comment>
<dbReference type="InterPro" id="IPR020549">
    <property type="entry name" value="YbeY_CS"/>
</dbReference>
<dbReference type="InterPro" id="IPR016192">
    <property type="entry name" value="APOBEC/CMP_deaminase_Zn-bd"/>
</dbReference>
<dbReference type="GO" id="GO:0004521">
    <property type="term" value="F:RNA endonuclease activity"/>
    <property type="evidence" value="ECO:0007669"/>
    <property type="project" value="UniProtKB-UniRule"/>
</dbReference>
<evidence type="ECO:0000256" key="11">
    <source>
        <dbReference type="ARBA" id="ARBA00049252"/>
    </source>
</evidence>
<evidence type="ECO:0000256" key="14">
    <source>
        <dbReference type="PIRSR" id="PIRSR606262-1"/>
    </source>
</evidence>
<comment type="similarity">
    <text evidence="3 13">Belongs to the endoribonuclease YbeY family.</text>
</comment>
<keyword evidence="10 13" id="KW-0862">Zinc</keyword>
<keyword evidence="4 13" id="KW-0690">Ribosome biogenesis</keyword>
<dbReference type="EMBL" id="DVFI01000120">
    <property type="protein sequence ID" value="HIQ63625.1"/>
    <property type="molecule type" value="Genomic_DNA"/>
</dbReference>
<evidence type="ECO:0000259" key="16">
    <source>
        <dbReference type="PROSITE" id="PS51747"/>
    </source>
</evidence>
<dbReference type="GO" id="GO:0042802">
    <property type="term" value="F:identical protein binding"/>
    <property type="evidence" value="ECO:0007669"/>
    <property type="project" value="UniProtKB-ARBA"/>
</dbReference>
<feature type="binding site" evidence="13">
    <location>
        <position position="139"/>
    </location>
    <ligand>
        <name>Zn(2+)</name>
        <dbReference type="ChEBI" id="CHEBI:29105"/>
        <note>catalytic</note>
    </ligand>
</feature>
<dbReference type="InterPro" id="IPR006262">
    <property type="entry name" value="Cyt_deam_tetra"/>
</dbReference>
<proteinExistence type="inferred from homology"/>
<sequence>MHLELSIEAQGAPEKLEALLSRVGDACVAREGLQGKYQAGFVLTDDEGIRTVNRQMRATDMPTDVLSFPSAAYPNGTARSYPERLRREFDAQSGCMHLGDIVVSLPRARAQAEQYGHSLWRELGFLFAHGMLHLLGYDHGTQQERARMRAMEDEIMENTGLSRELTDADFALLERAKEAMRRAYVPYSQYPVGACLRAEDGREFQGCNVENASFGMTICAERNAVTTAVTEGARRFEAIAIAAAGSMPYPCGACRQFLREFAKDMRVLLTDGRQVRATTLQALLPDSFGPESLEEARA</sequence>
<protein>
    <recommendedName>
        <fullName evidence="13">Endoribonuclease YbeY</fullName>
        <ecNumber evidence="13">3.1.-.-</ecNumber>
    </recommendedName>
</protein>
<keyword evidence="7 13" id="KW-0479">Metal-binding</keyword>
<dbReference type="AlphaFoldDB" id="A0A9D0YXF0"/>
<keyword evidence="5 13" id="KW-0698">rRNA processing</keyword>
<comment type="similarity">
    <text evidence="2">Belongs to the cytidine and deoxycytidylate deaminase family.</text>
</comment>
<dbReference type="InterPro" id="IPR050202">
    <property type="entry name" value="Cyt/Deoxycyt_deaminase"/>
</dbReference>
<keyword evidence="8 13" id="KW-0255">Endonuclease</keyword>
<evidence type="ECO:0000256" key="7">
    <source>
        <dbReference type="ARBA" id="ARBA00022723"/>
    </source>
</evidence>
<dbReference type="GO" id="GO:0006364">
    <property type="term" value="P:rRNA processing"/>
    <property type="evidence" value="ECO:0007669"/>
    <property type="project" value="UniProtKB-UniRule"/>
</dbReference>
<feature type="active site" description="Proton donor" evidence="14">
    <location>
        <position position="221"/>
    </location>
</feature>
<feature type="domain" description="CMP/dCMP-type deaminase" evidence="16">
    <location>
        <begin position="167"/>
        <end position="291"/>
    </location>
</feature>
<evidence type="ECO:0000256" key="1">
    <source>
        <dbReference type="ARBA" id="ARBA00003949"/>
    </source>
</evidence>
<feature type="binding site" evidence="15">
    <location>
        <position position="219"/>
    </location>
    <ligand>
        <name>Zn(2+)</name>
        <dbReference type="ChEBI" id="CHEBI:29105"/>
        <note>catalytic</note>
    </ligand>
</feature>
<dbReference type="Gene3D" id="3.40.140.10">
    <property type="entry name" value="Cytidine Deaminase, domain 2"/>
    <property type="match status" value="1"/>
</dbReference>
<feature type="binding site" evidence="15">
    <location>
        <position position="254"/>
    </location>
    <ligand>
        <name>Zn(2+)</name>
        <dbReference type="ChEBI" id="CHEBI:29105"/>
        <note>catalytic</note>
    </ligand>
</feature>
<dbReference type="PROSITE" id="PS51747">
    <property type="entry name" value="CYT_DCMP_DEAMINASES_2"/>
    <property type="match status" value="1"/>
</dbReference>
<dbReference type="SUPFAM" id="SSF55486">
    <property type="entry name" value="Metalloproteases ('zincins'), catalytic domain"/>
    <property type="match status" value="1"/>
</dbReference>
<dbReference type="Gene3D" id="3.40.390.30">
    <property type="entry name" value="Metalloproteases ('zincins'), catalytic domain"/>
    <property type="match status" value="1"/>
</dbReference>
<evidence type="ECO:0000256" key="5">
    <source>
        <dbReference type="ARBA" id="ARBA00022552"/>
    </source>
</evidence>
<dbReference type="PANTHER" id="PTHR11644">
    <property type="entry name" value="CYTIDINE DEAMINASE"/>
    <property type="match status" value="1"/>
</dbReference>
<gene>
    <name evidence="17" type="primary">cdd</name>
    <name evidence="13" type="synonym">ybeY</name>
    <name evidence="17" type="ORF">IAA66_08605</name>
</gene>
<dbReference type="InterPro" id="IPR002125">
    <property type="entry name" value="CMP_dCMP_dom"/>
</dbReference>
<dbReference type="InterPro" id="IPR023091">
    <property type="entry name" value="MetalPrtase_cat_dom_sf_prd"/>
</dbReference>
<dbReference type="GO" id="GO:0004222">
    <property type="term" value="F:metalloendopeptidase activity"/>
    <property type="evidence" value="ECO:0007669"/>
    <property type="project" value="InterPro"/>
</dbReference>
<reference evidence="17" key="1">
    <citation type="submission" date="2020-10" db="EMBL/GenBank/DDBJ databases">
        <authorList>
            <person name="Gilroy R."/>
        </authorList>
    </citation>
    <scope>NUCLEOTIDE SEQUENCE</scope>
    <source>
        <strain evidence="17">ChiHile30-977</strain>
    </source>
</reference>
<dbReference type="NCBIfam" id="NF004064">
    <property type="entry name" value="PRK05578.1"/>
    <property type="match status" value="1"/>
</dbReference>
<accession>A0A9D0YXF0</accession>
<evidence type="ECO:0000256" key="13">
    <source>
        <dbReference type="HAMAP-Rule" id="MF_00009"/>
    </source>
</evidence>
<dbReference type="GO" id="GO:0005829">
    <property type="term" value="C:cytosol"/>
    <property type="evidence" value="ECO:0007669"/>
    <property type="project" value="TreeGrafter"/>
</dbReference>
<keyword evidence="9 13" id="KW-0378">Hydrolase</keyword>
<evidence type="ECO:0000256" key="12">
    <source>
        <dbReference type="ARBA" id="ARBA00049558"/>
    </source>
</evidence>
<dbReference type="GO" id="GO:0055086">
    <property type="term" value="P:nucleobase-containing small molecule metabolic process"/>
    <property type="evidence" value="ECO:0007669"/>
    <property type="project" value="UniProtKB-ARBA"/>
</dbReference>
<dbReference type="Pfam" id="PF02130">
    <property type="entry name" value="YbeY"/>
    <property type="match status" value="1"/>
</dbReference>
<organism evidence="17 18">
    <name type="scientific">Candidatus Avichristensenella intestinipullorum</name>
    <dbReference type="NCBI Taxonomy" id="2840693"/>
    <lineage>
        <taxon>Bacteria</taxon>
        <taxon>Bacillati</taxon>
        <taxon>Bacillota</taxon>
        <taxon>Clostridia</taxon>
        <taxon>Candidatus Avichristensenella</taxon>
    </lineage>
</organism>
<comment type="cofactor">
    <cofactor evidence="13">
        <name>Zn(2+)</name>
        <dbReference type="ChEBI" id="CHEBI:29105"/>
    </cofactor>
    <text evidence="13">Binds 1 zinc ion.</text>
</comment>
<dbReference type="CDD" id="cd01283">
    <property type="entry name" value="cytidine_deaminase"/>
    <property type="match status" value="1"/>
</dbReference>
<evidence type="ECO:0000256" key="8">
    <source>
        <dbReference type="ARBA" id="ARBA00022759"/>
    </source>
</evidence>
<evidence type="ECO:0000256" key="6">
    <source>
        <dbReference type="ARBA" id="ARBA00022722"/>
    </source>
</evidence>
<feature type="binding site" evidence="13">
    <location>
        <position position="129"/>
    </location>
    <ligand>
        <name>Zn(2+)</name>
        <dbReference type="ChEBI" id="CHEBI:29105"/>
        <note>catalytic</note>
    </ligand>
</feature>
<dbReference type="InterPro" id="IPR002036">
    <property type="entry name" value="YbeY"/>
</dbReference>
<keyword evidence="6 13" id="KW-0540">Nuclease</keyword>
<comment type="function">
    <text evidence="1">This enzyme scavenges exogenous and endogenous cytidine and 2'-deoxycytidine for UMP synthesis.</text>
</comment>
<dbReference type="InterPro" id="IPR016193">
    <property type="entry name" value="Cytidine_deaminase-like"/>
</dbReference>
<name>A0A9D0YXF0_9FIRM</name>
<evidence type="ECO:0000256" key="2">
    <source>
        <dbReference type="ARBA" id="ARBA00006576"/>
    </source>
</evidence>
<comment type="catalytic activity">
    <reaction evidence="11">
        <text>2'-deoxycytidine + H2O + H(+) = 2'-deoxyuridine + NH4(+)</text>
        <dbReference type="Rhea" id="RHEA:13433"/>
        <dbReference type="ChEBI" id="CHEBI:15377"/>
        <dbReference type="ChEBI" id="CHEBI:15378"/>
        <dbReference type="ChEBI" id="CHEBI:15698"/>
        <dbReference type="ChEBI" id="CHEBI:16450"/>
        <dbReference type="ChEBI" id="CHEBI:28938"/>
        <dbReference type="EC" id="3.5.4.5"/>
    </reaction>
</comment>
<dbReference type="NCBIfam" id="TIGR00043">
    <property type="entry name" value="rRNA maturation RNase YbeY"/>
    <property type="match status" value="1"/>
</dbReference>
<reference evidence="17" key="2">
    <citation type="journal article" date="2021" name="PeerJ">
        <title>Extensive microbial diversity within the chicken gut microbiome revealed by metagenomics and culture.</title>
        <authorList>
            <person name="Gilroy R."/>
            <person name="Ravi A."/>
            <person name="Getino M."/>
            <person name="Pursley I."/>
            <person name="Horton D.L."/>
            <person name="Alikhan N.F."/>
            <person name="Baker D."/>
            <person name="Gharbi K."/>
            <person name="Hall N."/>
            <person name="Watson M."/>
            <person name="Adriaenssens E.M."/>
            <person name="Foster-Nyarko E."/>
            <person name="Jarju S."/>
            <person name="Secka A."/>
            <person name="Antonio M."/>
            <person name="Oren A."/>
            <person name="Chaudhuri R.R."/>
            <person name="La Ragione R."/>
            <person name="Hildebrand F."/>
            <person name="Pallen M.J."/>
        </authorList>
    </citation>
    <scope>NUCLEOTIDE SEQUENCE</scope>
    <source>
        <strain evidence="17">ChiHile30-977</strain>
    </source>
</reference>
<dbReference type="PROSITE" id="PS01306">
    <property type="entry name" value="UPF0054"/>
    <property type="match status" value="1"/>
</dbReference>
<evidence type="ECO:0000313" key="17">
    <source>
        <dbReference type="EMBL" id="HIQ63625.1"/>
    </source>
</evidence>
<comment type="function">
    <text evidence="13">Single strand-specific metallo-endoribonuclease involved in late-stage 70S ribosome quality control and in maturation of the 3' terminus of the 16S rRNA.</text>
</comment>
<dbReference type="PANTHER" id="PTHR11644:SF2">
    <property type="entry name" value="CYTIDINE DEAMINASE"/>
    <property type="match status" value="1"/>
</dbReference>
<dbReference type="GO" id="GO:0072527">
    <property type="term" value="P:pyrimidine-containing compound metabolic process"/>
    <property type="evidence" value="ECO:0007669"/>
    <property type="project" value="UniProtKB-ARBA"/>
</dbReference>
<dbReference type="FunFam" id="3.40.140.10:FF:000008">
    <property type="entry name" value="Cytidine deaminase"/>
    <property type="match status" value="1"/>
</dbReference>
<dbReference type="GO" id="GO:0008270">
    <property type="term" value="F:zinc ion binding"/>
    <property type="evidence" value="ECO:0007669"/>
    <property type="project" value="UniProtKB-UniRule"/>
</dbReference>
<dbReference type="NCBIfam" id="TIGR01354">
    <property type="entry name" value="cyt_deam_tetra"/>
    <property type="match status" value="1"/>
</dbReference>
<dbReference type="HAMAP" id="MF_00009">
    <property type="entry name" value="Endoribonucl_YbeY"/>
    <property type="match status" value="1"/>
</dbReference>